<dbReference type="InterPro" id="IPR000719">
    <property type="entry name" value="Prot_kinase_dom"/>
</dbReference>
<keyword evidence="5" id="KW-0808">Transferase</keyword>
<feature type="region of interest" description="Disordered" evidence="14">
    <location>
        <begin position="598"/>
        <end position="656"/>
    </location>
</feature>
<evidence type="ECO:0000256" key="12">
    <source>
        <dbReference type="ARBA" id="ARBA00048329"/>
    </source>
</evidence>
<evidence type="ECO:0000256" key="13">
    <source>
        <dbReference type="PROSITE-ProRule" id="PRU10141"/>
    </source>
</evidence>
<comment type="caution">
    <text evidence="16">The sequence shown here is derived from an EMBL/GenBank/DDBJ whole genome shotgun (WGS) entry which is preliminary data.</text>
</comment>
<keyword evidence="7 16" id="KW-0418">Kinase</keyword>
<evidence type="ECO:0000256" key="4">
    <source>
        <dbReference type="ARBA" id="ARBA00022527"/>
    </source>
</evidence>
<evidence type="ECO:0000313" key="16">
    <source>
        <dbReference type="EMBL" id="PWA88596.1"/>
    </source>
</evidence>
<dbReference type="EC" id="2.7.11.25" evidence="2"/>
<dbReference type="OrthoDB" id="266718at2759"/>
<dbReference type="AlphaFoldDB" id="A0A2U1PS52"/>
<dbReference type="PANTHER" id="PTHR48016:SF56">
    <property type="entry name" value="MAPKK KINASE"/>
    <property type="match status" value="1"/>
</dbReference>
<dbReference type="PANTHER" id="PTHR48016">
    <property type="entry name" value="MAP KINASE KINASE KINASE SSK2-RELATED-RELATED"/>
    <property type="match status" value="1"/>
</dbReference>
<keyword evidence="4" id="KW-0723">Serine/threonine-protein kinase</keyword>
<evidence type="ECO:0000256" key="1">
    <source>
        <dbReference type="ARBA" id="ARBA00006529"/>
    </source>
</evidence>
<evidence type="ECO:0000313" key="17">
    <source>
        <dbReference type="Proteomes" id="UP000245207"/>
    </source>
</evidence>
<dbReference type="InterPro" id="IPR008271">
    <property type="entry name" value="Ser/Thr_kinase_AS"/>
</dbReference>
<dbReference type="PROSITE" id="PS00107">
    <property type="entry name" value="PROTEIN_KINASE_ATP"/>
    <property type="match status" value="1"/>
</dbReference>
<proteinExistence type="inferred from homology"/>
<keyword evidence="8 13" id="KW-0067">ATP-binding</keyword>
<evidence type="ECO:0000256" key="3">
    <source>
        <dbReference type="ARBA" id="ARBA00022499"/>
    </source>
</evidence>
<dbReference type="EMBL" id="PKPP01000798">
    <property type="protein sequence ID" value="PWA88596.1"/>
    <property type="molecule type" value="Genomic_DNA"/>
</dbReference>
<keyword evidence="10" id="KW-0175">Coiled coil</keyword>
<gene>
    <name evidence="16" type="ORF">CTI12_AA103650</name>
</gene>
<evidence type="ECO:0000256" key="8">
    <source>
        <dbReference type="ARBA" id="ARBA00022840"/>
    </source>
</evidence>
<evidence type="ECO:0000256" key="6">
    <source>
        <dbReference type="ARBA" id="ARBA00022741"/>
    </source>
</evidence>
<comment type="similarity">
    <text evidence="1">Belongs to the protein kinase superfamily. STE Ser/Thr protein kinase family. MAP kinase kinase kinase subfamily.</text>
</comment>
<accession>A0A2U1PS52</accession>
<dbReference type="CDD" id="cd06606">
    <property type="entry name" value="STKc_MAPKKK"/>
    <property type="match status" value="1"/>
</dbReference>
<dbReference type="InterPro" id="IPR050538">
    <property type="entry name" value="MAP_kinase_kinase_kinase"/>
</dbReference>
<evidence type="ECO:0000256" key="11">
    <source>
        <dbReference type="ARBA" id="ARBA00047559"/>
    </source>
</evidence>
<dbReference type="FunFam" id="1.10.510.10:FF:000382">
    <property type="entry name" value="Mitogen-activated protein kinase kinase kinase 2"/>
    <property type="match status" value="1"/>
</dbReference>
<evidence type="ECO:0000256" key="5">
    <source>
        <dbReference type="ARBA" id="ARBA00022679"/>
    </source>
</evidence>
<dbReference type="Pfam" id="PF00069">
    <property type="entry name" value="Pkinase"/>
    <property type="match status" value="1"/>
</dbReference>
<evidence type="ECO:0000256" key="9">
    <source>
        <dbReference type="ARBA" id="ARBA00022843"/>
    </source>
</evidence>
<dbReference type="GO" id="GO:0005524">
    <property type="term" value="F:ATP binding"/>
    <property type="evidence" value="ECO:0007669"/>
    <property type="project" value="UniProtKB-UniRule"/>
</dbReference>
<dbReference type="InterPro" id="IPR017441">
    <property type="entry name" value="Protein_kinase_ATP_BS"/>
</dbReference>
<dbReference type="InterPro" id="IPR011009">
    <property type="entry name" value="Kinase-like_dom_sf"/>
</dbReference>
<dbReference type="PROSITE" id="PS00108">
    <property type="entry name" value="PROTEIN_KINASE_ST"/>
    <property type="match status" value="1"/>
</dbReference>
<protein>
    <recommendedName>
        <fullName evidence="2">mitogen-activated protein kinase kinase kinase</fullName>
        <ecNumber evidence="2">2.7.11.25</ecNumber>
    </recommendedName>
</protein>
<evidence type="ECO:0000256" key="14">
    <source>
        <dbReference type="SAM" id="MobiDB-lite"/>
    </source>
</evidence>
<feature type="domain" description="Protein kinase" evidence="15">
    <location>
        <begin position="78"/>
        <end position="340"/>
    </location>
</feature>
<evidence type="ECO:0000256" key="7">
    <source>
        <dbReference type="ARBA" id="ARBA00022777"/>
    </source>
</evidence>
<keyword evidence="6 13" id="KW-0547">Nucleotide-binding</keyword>
<dbReference type="STRING" id="35608.A0A2U1PS52"/>
<organism evidence="16 17">
    <name type="scientific">Artemisia annua</name>
    <name type="common">Sweet wormwood</name>
    <dbReference type="NCBI Taxonomy" id="35608"/>
    <lineage>
        <taxon>Eukaryota</taxon>
        <taxon>Viridiplantae</taxon>
        <taxon>Streptophyta</taxon>
        <taxon>Embryophyta</taxon>
        <taxon>Tracheophyta</taxon>
        <taxon>Spermatophyta</taxon>
        <taxon>Magnoliopsida</taxon>
        <taxon>eudicotyledons</taxon>
        <taxon>Gunneridae</taxon>
        <taxon>Pentapetalae</taxon>
        <taxon>asterids</taxon>
        <taxon>campanulids</taxon>
        <taxon>Asterales</taxon>
        <taxon>Asteraceae</taxon>
        <taxon>Asteroideae</taxon>
        <taxon>Anthemideae</taxon>
        <taxon>Artemisiinae</taxon>
        <taxon>Artemisia</taxon>
    </lineage>
</organism>
<evidence type="ECO:0000259" key="15">
    <source>
        <dbReference type="PROSITE" id="PS50011"/>
    </source>
</evidence>
<keyword evidence="9" id="KW-0832">Ubl conjugation</keyword>
<reference evidence="16 17" key="1">
    <citation type="journal article" date="2018" name="Mol. Plant">
        <title>The genome of Artemisia annua provides insight into the evolution of Asteraceae family and artemisinin biosynthesis.</title>
        <authorList>
            <person name="Shen Q."/>
            <person name="Zhang L."/>
            <person name="Liao Z."/>
            <person name="Wang S."/>
            <person name="Yan T."/>
            <person name="Shi P."/>
            <person name="Liu M."/>
            <person name="Fu X."/>
            <person name="Pan Q."/>
            <person name="Wang Y."/>
            <person name="Lv Z."/>
            <person name="Lu X."/>
            <person name="Zhang F."/>
            <person name="Jiang W."/>
            <person name="Ma Y."/>
            <person name="Chen M."/>
            <person name="Hao X."/>
            <person name="Li L."/>
            <person name="Tang Y."/>
            <person name="Lv G."/>
            <person name="Zhou Y."/>
            <person name="Sun X."/>
            <person name="Brodelius P.E."/>
            <person name="Rose J.K.C."/>
            <person name="Tang K."/>
        </authorList>
    </citation>
    <scope>NUCLEOTIDE SEQUENCE [LARGE SCALE GENOMIC DNA]</scope>
    <source>
        <strain evidence="17">cv. Huhao1</strain>
        <tissue evidence="16">Leaf</tissue>
    </source>
</reference>
<dbReference type="FunFam" id="3.30.200.20:FF:000387">
    <property type="entry name" value="Serine/threonine-protein kinase STE11"/>
    <property type="match status" value="1"/>
</dbReference>
<comment type="catalytic activity">
    <reaction evidence="12">
        <text>L-seryl-[protein] + ATP = O-phospho-L-seryl-[protein] + ADP + H(+)</text>
        <dbReference type="Rhea" id="RHEA:17989"/>
        <dbReference type="Rhea" id="RHEA-COMP:9863"/>
        <dbReference type="Rhea" id="RHEA-COMP:11604"/>
        <dbReference type="ChEBI" id="CHEBI:15378"/>
        <dbReference type="ChEBI" id="CHEBI:29999"/>
        <dbReference type="ChEBI" id="CHEBI:30616"/>
        <dbReference type="ChEBI" id="CHEBI:83421"/>
        <dbReference type="ChEBI" id="CHEBI:456216"/>
        <dbReference type="EC" id="2.7.11.25"/>
    </reaction>
</comment>
<name>A0A2U1PS52_ARTAN</name>
<dbReference type="SMART" id="SM00220">
    <property type="entry name" value="S_TKc"/>
    <property type="match status" value="1"/>
</dbReference>
<sequence>MQDFLGSVRRSLVFKPNHNDDPGVGNSFGGFVEKIGSSIRKSKIGLFSKANNVQALPPPRVEKSKKKNNDEAGSQIRWRKGELIGCGAFGRVYMGMNLDSGELLAVKQVSVVVNVASKDKTQAHIRELEEEVKLLKNLSHPNIVRYLGTAREEESLNIFLEFVPGGSISSLLGKFGSFPESVIRMYTKQILLGLEYLHKNGIMHRDIKGANILVDNKGRIKLADFGASKKVVELATMTGAKSMKGTPYWMAPEVIVQTGHSFSADIWSVGCTVIEMATGKPPWSQQYQEVAALFHIGTTKAHPPIPDHLSAEAKDFLLKCLEGEPNLRPDASELLQHPFVTAEYNETHPVFRASVMVTPENQIPTSRMEPKNPISPEINRSGGMVDAHGIKSVRCSTIYPDKSCGAPMWGSSRYDDDMCQMDDEDLMAGTSMKLDSTLVSNDVNKSFNPMMEPDDDWPCQFDGSPELDKSACQFDASPELGKSATNLFPDQVSEMTTESPLDNGDNGFTFPNGASGMDEEEEVTEIKIRAFLDEKALDLKKMQTPLYEEFYNSMNPAISPVVNENKENLLNNSNLLPPKSKSPNRLFRKRLSSAVDVSCISSPGNKSERHSNIGGANDQNPLECRSPQNGQLKENNLDSQKEAMSPSASFAERQRRWKEELAEELERKRELMRQAGVVKTASPKDQMIRTRSKRFMYPGN</sequence>
<feature type="region of interest" description="Disordered" evidence="14">
    <location>
        <begin position="495"/>
        <end position="518"/>
    </location>
</feature>
<evidence type="ECO:0000256" key="2">
    <source>
        <dbReference type="ARBA" id="ARBA00012406"/>
    </source>
</evidence>
<dbReference type="GO" id="GO:0005737">
    <property type="term" value="C:cytoplasm"/>
    <property type="evidence" value="ECO:0007669"/>
    <property type="project" value="TreeGrafter"/>
</dbReference>
<comment type="catalytic activity">
    <reaction evidence="11">
        <text>L-threonyl-[protein] + ATP = O-phospho-L-threonyl-[protein] + ADP + H(+)</text>
        <dbReference type="Rhea" id="RHEA:46608"/>
        <dbReference type="Rhea" id="RHEA-COMP:11060"/>
        <dbReference type="Rhea" id="RHEA-COMP:11605"/>
        <dbReference type="ChEBI" id="CHEBI:15378"/>
        <dbReference type="ChEBI" id="CHEBI:30013"/>
        <dbReference type="ChEBI" id="CHEBI:30616"/>
        <dbReference type="ChEBI" id="CHEBI:61977"/>
        <dbReference type="ChEBI" id="CHEBI:456216"/>
        <dbReference type="EC" id="2.7.11.25"/>
    </reaction>
</comment>
<keyword evidence="17" id="KW-1185">Reference proteome</keyword>
<keyword evidence="3" id="KW-1017">Isopeptide bond</keyword>
<feature type="binding site" evidence="13">
    <location>
        <position position="107"/>
    </location>
    <ligand>
        <name>ATP</name>
        <dbReference type="ChEBI" id="CHEBI:30616"/>
    </ligand>
</feature>
<dbReference type="Proteomes" id="UP000245207">
    <property type="component" value="Unassembled WGS sequence"/>
</dbReference>
<dbReference type="GO" id="GO:0004709">
    <property type="term" value="F:MAP kinase kinase kinase activity"/>
    <property type="evidence" value="ECO:0007669"/>
    <property type="project" value="UniProtKB-EC"/>
</dbReference>
<dbReference type="PROSITE" id="PS50011">
    <property type="entry name" value="PROTEIN_KINASE_DOM"/>
    <property type="match status" value="1"/>
</dbReference>
<dbReference type="Gene3D" id="1.10.510.10">
    <property type="entry name" value="Transferase(Phosphotransferase) domain 1"/>
    <property type="match status" value="1"/>
</dbReference>
<dbReference type="SUPFAM" id="SSF56112">
    <property type="entry name" value="Protein kinase-like (PK-like)"/>
    <property type="match status" value="1"/>
</dbReference>
<evidence type="ECO:0000256" key="10">
    <source>
        <dbReference type="ARBA" id="ARBA00023054"/>
    </source>
</evidence>